<gene>
    <name evidence="1" type="ORF">TCM_005032</name>
</gene>
<evidence type="ECO:0000313" key="2">
    <source>
        <dbReference type="Proteomes" id="UP000026915"/>
    </source>
</evidence>
<name>A0A061DS81_THECC</name>
<evidence type="ECO:0000313" key="1">
    <source>
        <dbReference type="EMBL" id="EOX95580.1"/>
    </source>
</evidence>
<sequence>MSGMNALAVILTAKSGYRGEEWEIKVINIAFSVGKSSYQLTAEIGVELNGCCGCMLRYIEKGKVMHCSVFSSYRYLALQRFIWFL</sequence>
<dbReference type="HOGENOM" id="CLU_2517127_0_0_1"/>
<accession>A0A061DS81</accession>
<proteinExistence type="predicted"/>
<dbReference type="AlphaFoldDB" id="A0A061DS81"/>
<dbReference type="Proteomes" id="UP000026915">
    <property type="component" value="Chromosome 1"/>
</dbReference>
<dbReference type="EMBL" id="CM001879">
    <property type="protein sequence ID" value="EOX95580.1"/>
    <property type="molecule type" value="Genomic_DNA"/>
</dbReference>
<protein>
    <submittedName>
        <fullName evidence="1">Uncharacterized protein</fullName>
    </submittedName>
</protein>
<organism evidence="1 2">
    <name type="scientific">Theobroma cacao</name>
    <name type="common">Cacao</name>
    <name type="synonym">Cocoa</name>
    <dbReference type="NCBI Taxonomy" id="3641"/>
    <lineage>
        <taxon>Eukaryota</taxon>
        <taxon>Viridiplantae</taxon>
        <taxon>Streptophyta</taxon>
        <taxon>Embryophyta</taxon>
        <taxon>Tracheophyta</taxon>
        <taxon>Spermatophyta</taxon>
        <taxon>Magnoliopsida</taxon>
        <taxon>eudicotyledons</taxon>
        <taxon>Gunneridae</taxon>
        <taxon>Pentapetalae</taxon>
        <taxon>rosids</taxon>
        <taxon>malvids</taxon>
        <taxon>Malvales</taxon>
        <taxon>Malvaceae</taxon>
        <taxon>Byttnerioideae</taxon>
        <taxon>Theobroma</taxon>
    </lineage>
</organism>
<dbReference type="Gramene" id="EOX95580">
    <property type="protein sequence ID" value="EOX95580"/>
    <property type="gene ID" value="TCM_005032"/>
</dbReference>
<dbReference type="InParanoid" id="A0A061DS81"/>
<keyword evidence="2" id="KW-1185">Reference proteome</keyword>
<reference evidence="1 2" key="1">
    <citation type="journal article" date="2013" name="Genome Biol.">
        <title>The genome sequence of the most widely cultivated cacao type and its use to identify candidate genes regulating pod color.</title>
        <authorList>
            <person name="Motamayor J.C."/>
            <person name="Mockaitis K."/>
            <person name="Schmutz J."/>
            <person name="Haiminen N."/>
            <person name="Iii D.L."/>
            <person name="Cornejo O."/>
            <person name="Findley S.D."/>
            <person name="Zheng P."/>
            <person name="Utro F."/>
            <person name="Royaert S."/>
            <person name="Saski C."/>
            <person name="Jenkins J."/>
            <person name="Podicheti R."/>
            <person name="Zhao M."/>
            <person name="Scheffler B.E."/>
            <person name="Stack J.C."/>
            <person name="Feltus F.A."/>
            <person name="Mustiga G.M."/>
            <person name="Amores F."/>
            <person name="Phillips W."/>
            <person name="Marelli J.P."/>
            <person name="May G.D."/>
            <person name="Shapiro H."/>
            <person name="Ma J."/>
            <person name="Bustamante C.D."/>
            <person name="Schnell R.J."/>
            <person name="Main D."/>
            <person name="Gilbert D."/>
            <person name="Parida L."/>
            <person name="Kuhn D.N."/>
        </authorList>
    </citation>
    <scope>NUCLEOTIDE SEQUENCE [LARGE SCALE GENOMIC DNA]</scope>
    <source>
        <strain evidence="2">cv. Matina 1-6</strain>
    </source>
</reference>